<organism evidence="2 3">
    <name type="scientific">Halapricum desulfuricans</name>
    <dbReference type="NCBI Taxonomy" id="2841257"/>
    <lineage>
        <taxon>Archaea</taxon>
        <taxon>Methanobacteriati</taxon>
        <taxon>Methanobacteriota</taxon>
        <taxon>Stenosarchaea group</taxon>
        <taxon>Halobacteria</taxon>
        <taxon>Halobacteriales</taxon>
        <taxon>Haloarculaceae</taxon>
        <taxon>Halapricum</taxon>
    </lineage>
</organism>
<dbReference type="GeneID" id="68860418"/>
<dbReference type="InterPro" id="IPR029044">
    <property type="entry name" value="Nucleotide-diphossugar_trans"/>
</dbReference>
<sequence>MVGDSTVSFVMPVYAGEDFVGDAIESVLAQTYDDWELVIINDGSPDDSETVIEQYLEDERIRYFTQDNKGVTETMNRGVRYAEGEYLSIHPQDDISYPDRLERQVAVLDRNPGVGLVYAPAQFVDLDGEEGQVWGDWRGEGRIPGADVFRELYVNGMFIASPSVVFRRDHITNEDRPWGDPELRVVSDWEHWMHAAQHYDAYELGTPIIRMTRDEDHTNLTNRRETVFVEERVVLERIRETYAYGTPPVTRRTFRRAVSNHHLRKLRHYLYERRAYVAGIRSGLRAFGVDPTNPELYNEALLILSGLLGFADEDRTEATQGR</sequence>
<dbReference type="RefSeq" id="WP_229125832.1">
    <property type="nucleotide sequence ID" value="NZ_CP064789.1"/>
</dbReference>
<dbReference type="InterPro" id="IPR001173">
    <property type="entry name" value="Glyco_trans_2-like"/>
</dbReference>
<evidence type="ECO:0000313" key="2">
    <source>
        <dbReference type="EMBL" id="QSG11321.1"/>
    </source>
</evidence>
<name>A0A897NG49_9EURY</name>
<proteinExistence type="predicted"/>
<dbReference type="SUPFAM" id="SSF53448">
    <property type="entry name" value="Nucleotide-diphospho-sugar transferases"/>
    <property type="match status" value="1"/>
</dbReference>
<keyword evidence="2" id="KW-0808">Transferase</keyword>
<dbReference type="Pfam" id="PF00535">
    <property type="entry name" value="Glycos_transf_2"/>
    <property type="match status" value="1"/>
</dbReference>
<gene>
    <name evidence="2" type="primary">aglO</name>
    <name evidence="2" type="ORF">HSBGL_0891</name>
</gene>
<dbReference type="PANTHER" id="PTHR43685">
    <property type="entry name" value="GLYCOSYLTRANSFERASE"/>
    <property type="match status" value="1"/>
</dbReference>
<evidence type="ECO:0000259" key="1">
    <source>
        <dbReference type="Pfam" id="PF00535"/>
    </source>
</evidence>
<dbReference type="AlphaFoldDB" id="A0A897NG49"/>
<accession>A0A897NG49</accession>
<evidence type="ECO:0000313" key="3">
    <source>
        <dbReference type="Proteomes" id="UP000663305"/>
    </source>
</evidence>
<dbReference type="Gene3D" id="3.90.550.10">
    <property type="entry name" value="Spore Coat Polysaccharide Biosynthesis Protein SpsA, Chain A"/>
    <property type="match status" value="1"/>
</dbReference>
<dbReference type="InterPro" id="IPR050834">
    <property type="entry name" value="Glycosyltransf_2"/>
</dbReference>
<protein>
    <submittedName>
        <fullName evidence="2">Glycosyl transferase family 2</fullName>
    </submittedName>
</protein>
<dbReference type="EMBL" id="CP064789">
    <property type="protein sequence ID" value="QSG11321.1"/>
    <property type="molecule type" value="Genomic_DNA"/>
</dbReference>
<feature type="domain" description="Glycosyltransferase 2-like" evidence="1">
    <location>
        <begin position="8"/>
        <end position="169"/>
    </location>
</feature>
<reference evidence="2" key="1">
    <citation type="submission" date="2020-11" db="EMBL/GenBank/DDBJ databases">
        <title>Carbohydrate-dependent, anaerobic sulfur respiration: A novel catabolism in halophilic archaea.</title>
        <authorList>
            <person name="Sorokin D.Y."/>
            <person name="Messina E."/>
            <person name="Smedile F."/>
            <person name="La Cono V."/>
            <person name="Hallsworth J.E."/>
            <person name="Yakimov M.M."/>
        </authorList>
    </citation>
    <scope>NUCLEOTIDE SEQUENCE</scope>
    <source>
        <strain evidence="2">HSR-Bgl</strain>
    </source>
</reference>
<dbReference type="Proteomes" id="UP000663305">
    <property type="component" value="Chromosome"/>
</dbReference>
<dbReference type="GO" id="GO:0016740">
    <property type="term" value="F:transferase activity"/>
    <property type="evidence" value="ECO:0007669"/>
    <property type="project" value="UniProtKB-KW"/>
</dbReference>
<dbReference type="PANTHER" id="PTHR43685:SF2">
    <property type="entry name" value="GLYCOSYLTRANSFERASE 2-LIKE DOMAIN-CONTAINING PROTEIN"/>
    <property type="match status" value="1"/>
</dbReference>